<dbReference type="InterPro" id="IPR002582">
    <property type="entry name" value="ACPS"/>
</dbReference>
<comment type="catalytic activity">
    <reaction evidence="8">
        <text>apo-[ACP] + CoA = holo-[ACP] + adenosine 3',5'-bisphosphate + H(+)</text>
        <dbReference type="Rhea" id="RHEA:12068"/>
        <dbReference type="Rhea" id="RHEA-COMP:9685"/>
        <dbReference type="Rhea" id="RHEA-COMP:9690"/>
        <dbReference type="ChEBI" id="CHEBI:15378"/>
        <dbReference type="ChEBI" id="CHEBI:29999"/>
        <dbReference type="ChEBI" id="CHEBI:57287"/>
        <dbReference type="ChEBI" id="CHEBI:58343"/>
        <dbReference type="ChEBI" id="CHEBI:64479"/>
        <dbReference type="EC" id="2.7.8.7"/>
    </reaction>
</comment>
<dbReference type="InterPro" id="IPR004568">
    <property type="entry name" value="Ppantetheine-prot_Trfase_dom"/>
</dbReference>
<keyword evidence="3 8" id="KW-0479">Metal-binding</keyword>
<protein>
    <recommendedName>
        <fullName evidence="8">Holo-[acyl-carrier-protein] synthase</fullName>
        <shortName evidence="8">Holo-ACP synthase</shortName>
        <ecNumber evidence="8">2.7.8.7</ecNumber>
    </recommendedName>
    <alternativeName>
        <fullName evidence="8">4'-phosphopantetheinyl transferase AcpS</fullName>
    </alternativeName>
</protein>
<keyword evidence="5 8" id="KW-0460">Magnesium</keyword>
<keyword evidence="8" id="KW-0963">Cytoplasm</keyword>
<dbReference type="GO" id="GO:0005737">
    <property type="term" value="C:cytoplasm"/>
    <property type="evidence" value="ECO:0007669"/>
    <property type="project" value="UniProtKB-SubCell"/>
</dbReference>
<evidence type="ECO:0000256" key="5">
    <source>
        <dbReference type="ARBA" id="ARBA00022842"/>
    </source>
</evidence>
<keyword evidence="11" id="KW-1185">Reference proteome</keyword>
<dbReference type="NCBIfam" id="TIGR00556">
    <property type="entry name" value="pantethn_trn"/>
    <property type="match status" value="1"/>
</dbReference>
<comment type="subcellular location">
    <subcellularLocation>
        <location evidence="8">Cytoplasm</location>
    </subcellularLocation>
</comment>
<dbReference type="RefSeq" id="WP_110939697.1">
    <property type="nucleotide sequence ID" value="NZ_FQZV01000005.1"/>
</dbReference>
<evidence type="ECO:0000313" key="11">
    <source>
        <dbReference type="Proteomes" id="UP000184536"/>
    </source>
</evidence>
<dbReference type="AlphaFoldDB" id="A0A1M6D7A1"/>
<dbReference type="Gene3D" id="3.90.470.20">
    <property type="entry name" value="4'-phosphopantetheinyl transferase domain"/>
    <property type="match status" value="1"/>
</dbReference>
<evidence type="ECO:0000256" key="6">
    <source>
        <dbReference type="ARBA" id="ARBA00023098"/>
    </source>
</evidence>
<proteinExistence type="inferred from homology"/>
<dbReference type="InterPro" id="IPR008278">
    <property type="entry name" value="4-PPantetheinyl_Trfase_dom"/>
</dbReference>
<feature type="binding site" evidence="8">
    <location>
        <position position="8"/>
    </location>
    <ligand>
        <name>Mg(2+)</name>
        <dbReference type="ChEBI" id="CHEBI:18420"/>
    </ligand>
</feature>
<name>A0A1M6D7A1_9FIRM</name>
<reference evidence="11" key="1">
    <citation type="submission" date="2016-11" db="EMBL/GenBank/DDBJ databases">
        <authorList>
            <person name="Varghese N."/>
            <person name="Submissions S."/>
        </authorList>
    </citation>
    <scope>NUCLEOTIDE SEQUENCE [LARGE SCALE GENOMIC DNA]</scope>
    <source>
        <strain evidence="11">DSM 17957</strain>
    </source>
</reference>
<comment type="similarity">
    <text evidence="8">Belongs to the P-Pant transferase superfamily. AcpS family.</text>
</comment>
<evidence type="ECO:0000259" key="9">
    <source>
        <dbReference type="Pfam" id="PF01648"/>
    </source>
</evidence>
<dbReference type="NCBIfam" id="TIGR00516">
    <property type="entry name" value="acpS"/>
    <property type="match status" value="1"/>
</dbReference>
<dbReference type="GO" id="GO:0000287">
    <property type="term" value="F:magnesium ion binding"/>
    <property type="evidence" value="ECO:0007669"/>
    <property type="project" value="UniProtKB-UniRule"/>
</dbReference>
<evidence type="ECO:0000256" key="3">
    <source>
        <dbReference type="ARBA" id="ARBA00022723"/>
    </source>
</evidence>
<evidence type="ECO:0000256" key="4">
    <source>
        <dbReference type="ARBA" id="ARBA00022832"/>
    </source>
</evidence>
<keyword evidence="7 8" id="KW-0275">Fatty acid biosynthesis</keyword>
<keyword evidence="6 8" id="KW-0443">Lipid metabolism</keyword>
<organism evidence="10 11">
    <name type="scientific">Geosporobacter subterraneus DSM 17957</name>
    <dbReference type="NCBI Taxonomy" id="1121919"/>
    <lineage>
        <taxon>Bacteria</taxon>
        <taxon>Bacillati</taxon>
        <taxon>Bacillota</taxon>
        <taxon>Clostridia</taxon>
        <taxon>Peptostreptococcales</taxon>
        <taxon>Thermotaleaceae</taxon>
        <taxon>Geosporobacter</taxon>
    </lineage>
</organism>
<dbReference type="EC" id="2.7.8.7" evidence="8"/>
<accession>A0A1M6D7A1</accession>
<evidence type="ECO:0000256" key="7">
    <source>
        <dbReference type="ARBA" id="ARBA00023160"/>
    </source>
</evidence>
<evidence type="ECO:0000313" key="10">
    <source>
        <dbReference type="EMBL" id="SHI69069.1"/>
    </source>
</evidence>
<evidence type="ECO:0000256" key="8">
    <source>
        <dbReference type="HAMAP-Rule" id="MF_00101"/>
    </source>
</evidence>
<dbReference type="SUPFAM" id="SSF56214">
    <property type="entry name" value="4'-phosphopantetheinyl transferase"/>
    <property type="match status" value="1"/>
</dbReference>
<keyword evidence="4 8" id="KW-0276">Fatty acid metabolism</keyword>
<comment type="function">
    <text evidence="8">Transfers the 4'-phosphopantetheine moiety from coenzyme A to a Ser of acyl-carrier-protein.</text>
</comment>
<sequence length="139" mass="15451">MIKGIGIDIIEVERIKSALGRNSKFLQRIFTEKEIKYFEENNFQAVSIAGNFAAKEAVVKALGTGLRGFSWNQLEIQRDSLGKPMVILYGQAKSIAEALKIHEILITISHSRSYAVAQAIALGNLQHIKGSVENYENCK</sequence>
<dbReference type="HAMAP" id="MF_00101">
    <property type="entry name" value="AcpS"/>
    <property type="match status" value="1"/>
</dbReference>
<comment type="cofactor">
    <cofactor evidence="8">
        <name>Mg(2+)</name>
        <dbReference type="ChEBI" id="CHEBI:18420"/>
    </cofactor>
</comment>
<gene>
    <name evidence="8" type="primary">acpS</name>
    <name evidence="10" type="ORF">SAMN02745975_00403</name>
</gene>
<feature type="binding site" evidence="8">
    <location>
        <position position="56"/>
    </location>
    <ligand>
        <name>Mg(2+)</name>
        <dbReference type="ChEBI" id="CHEBI:18420"/>
    </ligand>
</feature>
<keyword evidence="1 8" id="KW-0444">Lipid biosynthesis</keyword>
<feature type="domain" description="4'-phosphopantetheinyl transferase" evidence="9">
    <location>
        <begin position="4"/>
        <end position="117"/>
    </location>
</feature>
<dbReference type="EMBL" id="FQZV01000005">
    <property type="protein sequence ID" value="SHI69069.1"/>
    <property type="molecule type" value="Genomic_DNA"/>
</dbReference>
<evidence type="ECO:0000256" key="1">
    <source>
        <dbReference type="ARBA" id="ARBA00022516"/>
    </source>
</evidence>
<dbReference type="GO" id="GO:0008897">
    <property type="term" value="F:holo-[acyl-carrier-protein] synthase activity"/>
    <property type="evidence" value="ECO:0007669"/>
    <property type="project" value="UniProtKB-UniRule"/>
</dbReference>
<keyword evidence="2 8" id="KW-0808">Transferase</keyword>
<dbReference type="OrthoDB" id="517356at2"/>
<dbReference type="GO" id="GO:0006633">
    <property type="term" value="P:fatty acid biosynthetic process"/>
    <property type="evidence" value="ECO:0007669"/>
    <property type="project" value="UniProtKB-UniRule"/>
</dbReference>
<dbReference type="Proteomes" id="UP000184536">
    <property type="component" value="Unassembled WGS sequence"/>
</dbReference>
<evidence type="ECO:0000256" key="2">
    <source>
        <dbReference type="ARBA" id="ARBA00022679"/>
    </source>
</evidence>
<dbReference type="InterPro" id="IPR037143">
    <property type="entry name" value="4-PPantetheinyl_Trfase_dom_sf"/>
</dbReference>
<dbReference type="Pfam" id="PF01648">
    <property type="entry name" value="ACPS"/>
    <property type="match status" value="1"/>
</dbReference>
<dbReference type="STRING" id="1121919.SAMN02745975_00403"/>